<dbReference type="SUPFAM" id="SSF55729">
    <property type="entry name" value="Acyl-CoA N-acyltransferases (Nat)"/>
    <property type="match status" value="1"/>
</dbReference>
<feature type="domain" description="N-acetyltransferase" evidence="3">
    <location>
        <begin position="2"/>
        <end position="152"/>
    </location>
</feature>
<protein>
    <recommendedName>
        <fullName evidence="3">N-acetyltransferase domain-containing protein</fullName>
    </recommendedName>
</protein>
<name>A0A0D7F7P1_RHOPL</name>
<reference evidence="4 5" key="1">
    <citation type="submission" date="2014-11" db="EMBL/GenBank/DDBJ databases">
        <title>Genomics and ecophysiology of heterotrophic nitrogen fixing bacteria isolated from estuarine surface water.</title>
        <authorList>
            <person name="Bentzon-Tilia M."/>
            <person name="Severin I."/>
            <person name="Hansen L.H."/>
            <person name="Riemann L."/>
        </authorList>
    </citation>
    <scope>NUCLEOTIDE SEQUENCE [LARGE SCALE GENOMIC DNA]</scope>
    <source>
        <strain evidence="4 5">BAL398</strain>
    </source>
</reference>
<dbReference type="InterPro" id="IPR050832">
    <property type="entry name" value="Bact_Acetyltransf"/>
</dbReference>
<evidence type="ECO:0000313" key="4">
    <source>
        <dbReference type="EMBL" id="KIZ47717.1"/>
    </source>
</evidence>
<keyword evidence="2" id="KW-0012">Acyltransferase</keyword>
<dbReference type="PROSITE" id="PS51186">
    <property type="entry name" value="GNAT"/>
    <property type="match status" value="1"/>
</dbReference>
<organism evidence="4 5">
    <name type="scientific">Rhodopseudomonas palustris</name>
    <dbReference type="NCBI Taxonomy" id="1076"/>
    <lineage>
        <taxon>Bacteria</taxon>
        <taxon>Pseudomonadati</taxon>
        <taxon>Pseudomonadota</taxon>
        <taxon>Alphaproteobacteria</taxon>
        <taxon>Hyphomicrobiales</taxon>
        <taxon>Nitrobacteraceae</taxon>
        <taxon>Rhodopseudomonas</taxon>
    </lineage>
</organism>
<dbReference type="Proteomes" id="UP000032515">
    <property type="component" value="Unassembled WGS sequence"/>
</dbReference>
<accession>A0A0D7F7P1</accession>
<comment type="caution">
    <text evidence="4">The sequence shown here is derived from an EMBL/GenBank/DDBJ whole genome shotgun (WGS) entry which is preliminary data.</text>
</comment>
<evidence type="ECO:0000259" key="3">
    <source>
        <dbReference type="PROSITE" id="PS51186"/>
    </source>
</evidence>
<evidence type="ECO:0000256" key="2">
    <source>
        <dbReference type="ARBA" id="ARBA00023315"/>
    </source>
</evidence>
<dbReference type="PATRIC" id="fig|1076.23.peg.5508"/>
<dbReference type="OrthoDB" id="7595389at2"/>
<gene>
    <name evidence="4" type="ORF">OO17_02825</name>
</gene>
<dbReference type="InterPro" id="IPR000182">
    <property type="entry name" value="GNAT_dom"/>
</dbReference>
<dbReference type="EMBL" id="JXXE01000050">
    <property type="protein sequence ID" value="KIZ47717.1"/>
    <property type="molecule type" value="Genomic_DNA"/>
</dbReference>
<proteinExistence type="predicted"/>
<keyword evidence="1" id="KW-0808">Transferase</keyword>
<dbReference type="CDD" id="cd04301">
    <property type="entry name" value="NAT_SF"/>
    <property type="match status" value="1"/>
</dbReference>
<sequence length="152" mass="16911">MRITRRAEPDDLESLIDLYRHANPDTPRLSQPCAQQIWAEILAAERTVLFVTAMAGRLVSTCCLTTGPNLMRGGASHALLENVVTHREFRRQGHGRATIAAALQEAWSRGCFQVFLVTGRGHANPYVHDFYRSVGFAELGKTAFVARPPDQH</sequence>
<dbReference type="GO" id="GO:0016747">
    <property type="term" value="F:acyltransferase activity, transferring groups other than amino-acyl groups"/>
    <property type="evidence" value="ECO:0007669"/>
    <property type="project" value="InterPro"/>
</dbReference>
<dbReference type="AlphaFoldDB" id="A0A0D7F7P1"/>
<dbReference type="Pfam" id="PF00583">
    <property type="entry name" value="Acetyltransf_1"/>
    <property type="match status" value="1"/>
</dbReference>
<dbReference type="RefSeq" id="WP_044405509.1">
    <property type="nucleotide sequence ID" value="NZ_JXXE01000050.1"/>
</dbReference>
<dbReference type="PANTHER" id="PTHR43877">
    <property type="entry name" value="AMINOALKYLPHOSPHONATE N-ACETYLTRANSFERASE-RELATED-RELATED"/>
    <property type="match status" value="1"/>
</dbReference>
<evidence type="ECO:0000313" key="5">
    <source>
        <dbReference type="Proteomes" id="UP000032515"/>
    </source>
</evidence>
<dbReference type="InterPro" id="IPR016181">
    <property type="entry name" value="Acyl_CoA_acyltransferase"/>
</dbReference>
<evidence type="ECO:0000256" key="1">
    <source>
        <dbReference type="ARBA" id="ARBA00022679"/>
    </source>
</evidence>
<dbReference type="Gene3D" id="3.40.630.30">
    <property type="match status" value="1"/>
</dbReference>